<dbReference type="Gene3D" id="3.80.10.10">
    <property type="entry name" value="Ribonuclease Inhibitor"/>
    <property type="match status" value="1"/>
</dbReference>
<keyword evidence="2" id="KW-1185">Reference proteome</keyword>
<accession>A0AAD7USR0</accession>
<dbReference type="SUPFAM" id="SSF52047">
    <property type="entry name" value="RNI-like"/>
    <property type="match status" value="1"/>
</dbReference>
<sequence length="626" mass="71796">MEANNSDDSSIRSALVNLIGNRYQNPGVDESLMGNDELLRRVSAELGMLLCMKKVDEALSVAKEIMSMAPTSSTAALYQHLITKFKELSYQMDQAATSMATLYYSITKVDFISRLPFDIVSHIVDYLWESIPTMNAATPTFLYVSKCWRKRILESTPFLSYQLPATKLLGYDKATFSHASRVRTMTIHGKVISFSRLLGNHLCNLSRLCIDIPRDSASCIHGHPSWVHDVCTAVRHNYSLDEIMETCPNLVSLKWSGWVLNGGTTKQYHQLRVLQLPDDEDEIDELLVKLPCLVVLSIRGIRNVDYFNRVSNYCPSLKCLKYNAAHDDLIEWPYEWDTGLQQGIQDLSFYEQPHNRRTEHVIDPLVHVSKTLKHLHIGENIYGDRHDPMFLPHDTTFPHLIHLTCDPEYRDDELDLFLDVLRRSPCLERIKSLQSSVKWYEPEPVDCMASCTRLVEANVIMDEDHQDVEALKRFLNTHIQRGNSSTLRSLEISLWTEECAYVLLPLITQLALLEELHLALSPNSPMPMIMDTIATNNAMKVKHLKISVVGWHVEDTFFDRLQHARTLKSLIIDADHLRTMAALSLRKLTQLTHLQIPFEGVDGVVIDILRKQFPNLKELEPRHIWQ</sequence>
<comment type="caution">
    <text evidence="1">The sequence shown here is derived from an EMBL/GenBank/DDBJ whole genome shotgun (WGS) entry which is preliminary data.</text>
</comment>
<proteinExistence type="predicted"/>
<dbReference type="RefSeq" id="XP_058337732.1">
    <property type="nucleotide sequence ID" value="XM_058491522.1"/>
</dbReference>
<dbReference type="EMBL" id="JARTCD010000093">
    <property type="protein sequence ID" value="KAJ8652818.1"/>
    <property type="molecule type" value="Genomic_DNA"/>
</dbReference>
<dbReference type="GeneID" id="83218957"/>
<dbReference type="AlphaFoldDB" id="A0AAD7USR0"/>
<gene>
    <name evidence="1" type="ORF">O0I10_011557</name>
</gene>
<reference evidence="1 2" key="1">
    <citation type="submission" date="2023-03" db="EMBL/GenBank/DDBJ databases">
        <title>Genome sequence of Lichtheimia ornata CBS 291.66.</title>
        <authorList>
            <person name="Mohabir J.T."/>
            <person name="Shea T.P."/>
            <person name="Kurbessoian T."/>
            <person name="Berby B."/>
            <person name="Fontaine J."/>
            <person name="Livny J."/>
            <person name="Gnirke A."/>
            <person name="Stajich J.E."/>
            <person name="Cuomo C.A."/>
        </authorList>
    </citation>
    <scope>NUCLEOTIDE SEQUENCE [LARGE SCALE GENOMIC DNA]</scope>
    <source>
        <strain evidence="1">CBS 291.66</strain>
    </source>
</reference>
<evidence type="ECO:0000313" key="1">
    <source>
        <dbReference type="EMBL" id="KAJ8652818.1"/>
    </source>
</evidence>
<protein>
    <recommendedName>
        <fullName evidence="3">F-box domain-containing protein</fullName>
    </recommendedName>
</protein>
<dbReference type="InterPro" id="IPR032675">
    <property type="entry name" value="LRR_dom_sf"/>
</dbReference>
<evidence type="ECO:0000313" key="2">
    <source>
        <dbReference type="Proteomes" id="UP001234581"/>
    </source>
</evidence>
<evidence type="ECO:0008006" key="3">
    <source>
        <dbReference type="Google" id="ProtNLM"/>
    </source>
</evidence>
<name>A0AAD7USR0_9FUNG</name>
<dbReference type="Proteomes" id="UP001234581">
    <property type="component" value="Unassembled WGS sequence"/>
</dbReference>
<organism evidence="1 2">
    <name type="scientific">Lichtheimia ornata</name>
    <dbReference type="NCBI Taxonomy" id="688661"/>
    <lineage>
        <taxon>Eukaryota</taxon>
        <taxon>Fungi</taxon>
        <taxon>Fungi incertae sedis</taxon>
        <taxon>Mucoromycota</taxon>
        <taxon>Mucoromycotina</taxon>
        <taxon>Mucoromycetes</taxon>
        <taxon>Mucorales</taxon>
        <taxon>Lichtheimiaceae</taxon>
        <taxon>Lichtheimia</taxon>
    </lineage>
</organism>